<dbReference type="NCBIfam" id="TIGR00577">
    <property type="entry name" value="fpg"/>
    <property type="match status" value="1"/>
</dbReference>
<sequence>MPELPEVKVVTKALKSRILNKTIDKVEILQPKLIKETTVDEFSSFVQNETILDIFNIAKHIIIQLSNNKILVTHLRMEGKYHFFETEAKKHKHTRLVYYFNDDSQLQYLDSRMFGTVHLRTNANYLETKPLNKLAPTPDKVNLDKLYLKTSKSSVAIKTLILNQELVSGIGNIYADETLFASKVFPAKPSLNISKSKLKEILQNATLIMDKSFELGGSTINSYESLNKQEGQFQNFLKVHTRVNKPCLNCDTIIKKIKVNGRGTYYCPNCQKES</sequence>
<dbReference type="InterPro" id="IPR015886">
    <property type="entry name" value="H2TH_FPG"/>
</dbReference>
<dbReference type="Pfam" id="PF06827">
    <property type="entry name" value="zf-FPG_IleRS"/>
    <property type="match status" value="1"/>
</dbReference>
<evidence type="ECO:0000313" key="5">
    <source>
        <dbReference type="Proteomes" id="UP000718793"/>
    </source>
</evidence>
<dbReference type="Pfam" id="PF06831">
    <property type="entry name" value="H2TH"/>
    <property type="match status" value="1"/>
</dbReference>
<protein>
    <submittedName>
        <fullName evidence="4">DNA-formamidopyrimidine glycosylase</fullName>
        <ecNumber evidence="4">3.2.2.23</ecNumber>
    </submittedName>
</protein>
<dbReference type="InterPro" id="IPR000214">
    <property type="entry name" value="Znf_DNA_glyclase/AP_lyase"/>
</dbReference>
<dbReference type="PANTHER" id="PTHR22993">
    <property type="entry name" value="FORMAMIDOPYRIMIDINE-DNA GLYCOSYLASE"/>
    <property type="match status" value="1"/>
</dbReference>
<dbReference type="RefSeq" id="WP_216488238.1">
    <property type="nucleotide sequence ID" value="NZ_JAHMHH010000001.1"/>
</dbReference>
<dbReference type="PROSITE" id="PS51066">
    <property type="entry name" value="ZF_FPG_2"/>
    <property type="match status" value="1"/>
</dbReference>
<dbReference type="PANTHER" id="PTHR22993:SF9">
    <property type="entry name" value="FORMAMIDOPYRIMIDINE-DNA GLYCOSYLASE"/>
    <property type="match status" value="1"/>
</dbReference>
<evidence type="ECO:0000313" key="4">
    <source>
        <dbReference type="EMBL" id="MBU4692019.1"/>
    </source>
</evidence>
<dbReference type="InterPro" id="IPR012319">
    <property type="entry name" value="FPG_cat"/>
</dbReference>
<dbReference type="Pfam" id="PF01149">
    <property type="entry name" value="Fapy_DNA_glyco"/>
    <property type="match status" value="1"/>
</dbReference>
<gene>
    <name evidence="4" type="primary">mutM</name>
    <name evidence="4" type="ORF">KQ875_00190</name>
</gene>
<name>A0ABS6DNX3_9MOLU</name>
<dbReference type="CDD" id="cd08966">
    <property type="entry name" value="EcFpg-like_N"/>
    <property type="match status" value="1"/>
</dbReference>
<evidence type="ECO:0000256" key="1">
    <source>
        <dbReference type="PROSITE-ProRule" id="PRU00391"/>
    </source>
</evidence>
<organism evidence="4 5">
    <name type="scientific">Mycoplasma zalophi</name>
    <dbReference type="NCBI Taxonomy" id="191287"/>
    <lineage>
        <taxon>Bacteria</taxon>
        <taxon>Bacillati</taxon>
        <taxon>Mycoplasmatota</taxon>
        <taxon>Mollicutes</taxon>
        <taxon>Mycoplasmataceae</taxon>
        <taxon>Mycoplasma</taxon>
    </lineage>
</organism>
<evidence type="ECO:0000259" key="2">
    <source>
        <dbReference type="PROSITE" id="PS51066"/>
    </source>
</evidence>
<dbReference type="GO" id="GO:0008534">
    <property type="term" value="F:oxidized purine nucleobase lesion DNA N-glycosylase activity"/>
    <property type="evidence" value="ECO:0007669"/>
    <property type="project" value="UniProtKB-EC"/>
</dbReference>
<dbReference type="InterPro" id="IPR020629">
    <property type="entry name" value="FPG_Glyclase"/>
</dbReference>
<accession>A0ABS6DNX3</accession>
<reference evidence="4" key="1">
    <citation type="submission" date="2021-06" db="EMBL/GenBank/DDBJ databases">
        <title>Novel Mycoplasma species detected in California sea lions (Zalophus californianus) from the USA.</title>
        <authorList>
            <person name="Volokhov D.V."/>
            <person name="Furtak V.A."/>
            <person name="Zagorodnyaya T.A."/>
        </authorList>
    </citation>
    <scope>NUCLEOTIDE SEQUENCE [LARGE SCALE GENOMIC DNA]</scope>
    <source>
        <strain evidence="4">CSL 5346</strain>
    </source>
</reference>
<keyword evidence="4" id="KW-0326">Glycosidase</keyword>
<keyword evidence="1" id="KW-0862">Zinc</keyword>
<keyword evidence="1" id="KW-0863">Zinc-finger</keyword>
<dbReference type="SMART" id="SM01232">
    <property type="entry name" value="H2TH"/>
    <property type="match status" value="1"/>
</dbReference>
<evidence type="ECO:0000259" key="3">
    <source>
        <dbReference type="PROSITE" id="PS51068"/>
    </source>
</evidence>
<dbReference type="EC" id="3.2.2.23" evidence="4"/>
<keyword evidence="4" id="KW-0378">Hydrolase</keyword>
<feature type="domain" description="FPG-type" evidence="2">
    <location>
        <begin position="238"/>
        <end position="272"/>
    </location>
</feature>
<dbReference type="PROSITE" id="PS51068">
    <property type="entry name" value="FPG_CAT"/>
    <property type="match status" value="1"/>
</dbReference>
<dbReference type="InterPro" id="IPR010663">
    <property type="entry name" value="Znf_FPG/IleRS"/>
</dbReference>
<proteinExistence type="predicted"/>
<comment type="caution">
    <text evidence="4">The sequence shown here is derived from an EMBL/GenBank/DDBJ whole genome shotgun (WGS) entry which is preliminary data.</text>
</comment>
<dbReference type="NCBIfam" id="NF002211">
    <property type="entry name" value="PRK01103.1"/>
    <property type="match status" value="1"/>
</dbReference>
<dbReference type="Proteomes" id="UP000718793">
    <property type="component" value="Unassembled WGS sequence"/>
</dbReference>
<keyword evidence="1" id="KW-0479">Metal-binding</keyword>
<keyword evidence="5" id="KW-1185">Reference proteome</keyword>
<dbReference type="SMART" id="SM00898">
    <property type="entry name" value="Fapy_DNA_glyco"/>
    <property type="match status" value="1"/>
</dbReference>
<dbReference type="EMBL" id="JAHMHH010000001">
    <property type="protein sequence ID" value="MBU4692019.1"/>
    <property type="molecule type" value="Genomic_DNA"/>
</dbReference>
<feature type="domain" description="Formamidopyrimidine-DNA glycosylase catalytic" evidence="3">
    <location>
        <begin position="2"/>
        <end position="115"/>
    </location>
</feature>